<dbReference type="Proteomes" id="UP000027195">
    <property type="component" value="Unassembled WGS sequence"/>
</dbReference>
<dbReference type="OrthoDB" id="411211at2759"/>
<reference evidence="3" key="1">
    <citation type="journal article" date="2014" name="Proc. Natl. Acad. Sci. U.S.A.">
        <title>Extensive sampling of basidiomycete genomes demonstrates inadequacy of the white-rot/brown-rot paradigm for wood decay fungi.</title>
        <authorList>
            <person name="Riley R."/>
            <person name="Salamov A.A."/>
            <person name="Brown D.W."/>
            <person name="Nagy L.G."/>
            <person name="Floudas D."/>
            <person name="Held B.W."/>
            <person name="Levasseur A."/>
            <person name="Lombard V."/>
            <person name="Morin E."/>
            <person name="Otillar R."/>
            <person name="Lindquist E.A."/>
            <person name="Sun H."/>
            <person name="LaButti K.M."/>
            <person name="Schmutz J."/>
            <person name="Jabbour D."/>
            <person name="Luo H."/>
            <person name="Baker S.E."/>
            <person name="Pisabarro A.G."/>
            <person name="Walton J.D."/>
            <person name="Blanchette R.A."/>
            <person name="Henrissat B."/>
            <person name="Martin F."/>
            <person name="Cullen D."/>
            <person name="Hibbett D.S."/>
            <person name="Grigoriev I.V."/>
        </authorList>
    </citation>
    <scope>NUCLEOTIDE SEQUENCE [LARGE SCALE GENOMIC DNA]</scope>
    <source>
        <strain evidence="3">FD-172 SS1</strain>
    </source>
</reference>
<proteinExistence type="inferred from homology"/>
<dbReference type="InterPro" id="IPR005373">
    <property type="entry name" value="PHAF1"/>
</dbReference>
<evidence type="ECO:0000313" key="2">
    <source>
        <dbReference type="EMBL" id="KDQ12751.1"/>
    </source>
</evidence>
<dbReference type="PANTHER" id="PTHR13465:SF2">
    <property type="entry name" value="PHAGOSOME ASSEMBLY FACTOR 1"/>
    <property type="match status" value="1"/>
</dbReference>
<keyword evidence="3" id="KW-1185">Reference proteome</keyword>
<dbReference type="HOGENOM" id="CLU_032056_1_0_1"/>
<organism evidence="2 3">
    <name type="scientific">Botryobasidium botryosum (strain FD-172 SS1)</name>
    <dbReference type="NCBI Taxonomy" id="930990"/>
    <lineage>
        <taxon>Eukaryota</taxon>
        <taxon>Fungi</taxon>
        <taxon>Dikarya</taxon>
        <taxon>Basidiomycota</taxon>
        <taxon>Agaricomycotina</taxon>
        <taxon>Agaricomycetes</taxon>
        <taxon>Cantharellales</taxon>
        <taxon>Botryobasidiaceae</taxon>
        <taxon>Botryobasidium</taxon>
    </lineage>
</organism>
<sequence length="414" mass="44968">MLELDLRPGYGLGAFELGASLWNVLDTLREDPTHPQVDVKFDALSPSTSPIILHVRPHVDLLFTGHAQRLHTISLRRLRGGGPGANELRLTYRDQPISAPAGGVVLRRGSVHKVFGPTYAGDAMRYPGVWFAFEEDGAPGGGMGGGVGGGGTMPMLVKKGEAADAERERAQEVKRVVICQRSAGAGEEGAVGGGGERDGFEEVIECPVMMGDLKRAVVKVKSGVTLYFYSPASSPSDPIHVQIGRTSAEDLLCDLGPPLRIHYKEDDRMTIHATPSTTTDPDETNEGYFYNYFQHGIDFLLSGTTHKVKKIVLHSNVPGSHLFQRYKRCPWEIVPTEGDEDDSLNNVSFHDKIEDITSVLNPSSRETPPSMILDRSADFPETLTLPGSTTRLTGFDGVVLEVSEIGDVLSVMLF</sequence>
<dbReference type="InterPro" id="IPR039156">
    <property type="entry name" value="PHAF1/BROMI"/>
</dbReference>
<dbReference type="GO" id="GO:0043001">
    <property type="term" value="P:Golgi to plasma membrane protein transport"/>
    <property type="evidence" value="ECO:0007669"/>
    <property type="project" value="TreeGrafter"/>
</dbReference>
<accession>A0A067MME4</accession>
<evidence type="ECO:0000313" key="3">
    <source>
        <dbReference type="Proteomes" id="UP000027195"/>
    </source>
</evidence>
<dbReference type="GO" id="GO:0005802">
    <property type="term" value="C:trans-Golgi network"/>
    <property type="evidence" value="ECO:0007669"/>
    <property type="project" value="TreeGrafter"/>
</dbReference>
<name>A0A067MME4_BOTB1</name>
<comment type="similarity">
    <text evidence="1">Belongs to the PHAF1 family.</text>
</comment>
<evidence type="ECO:0000256" key="1">
    <source>
        <dbReference type="ARBA" id="ARBA00024339"/>
    </source>
</evidence>
<protein>
    <submittedName>
        <fullName evidence="2">Uncharacterized protein</fullName>
    </submittedName>
</protein>
<dbReference type="EMBL" id="KL198048">
    <property type="protein sequence ID" value="KDQ12751.1"/>
    <property type="molecule type" value="Genomic_DNA"/>
</dbReference>
<dbReference type="AlphaFoldDB" id="A0A067MME4"/>
<dbReference type="InParanoid" id="A0A067MME4"/>
<dbReference type="PANTHER" id="PTHR13465">
    <property type="entry name" value="UPF0183 PROTEIN"/>
    <property type="match status" value="1"/>
</dbReference>
<gene>
    <name evidence="2" type="ORF">BOTBODRAFT_34211</name>
</gene>
<dbReference type="Pfam" id="PF03676">
    <property type="entry name" value="PHAF1"/>
    <property type="match status" value="2"/>
</dbReference>